<proteinExistence type="predicted"/>
<gene>
    <name evidence="2" type="ORF">ETD86_51705</name>
</gene>
<dbReference type="OrthoDB" id="9779930at2"/>
<feature type="region of interest" description="Disordered" evidence="1">
    <location>
        <begin position="1"/>
        <end position="29"/>
    </location>
</feature>
<name>A0A5S4EVN6_9ACTN</name>
<reference evidence="2 3" key="1">
    <citation type="submission" date="2019-05" db="EMBL/GenBank/DDBJ databases">
        <title>Draft genome sequence of Nonomuraea turkmeniaca DSM 43926.</title>
        <authorList>
            <person name="Saricaoglu S."/>
            <person name="Isik K."/>
        </authorList>
    </citation>
    <scope>NUCLEOTIDE SEQUENCE [LARGE SCALE GENOMIC DNA]</scope>
    <source>
        <strain evidence="2 3">DSM 43926</strain>
    </source>
</reference>
<protein>
    <submittedName>
        <fullName evidence="2">Uncharacterized protein</fullName>
    </submittedName>
</protein>
<comment type="caution">
    <text evidence="2">The sequence shown here is derived from an EMBL/GenBank/DDBJ whole genome shotgun (WGS) entry which is preliminary data.</text>
</comment>
<organism evidence="2 3">
    <name type="scientific">Nonomuraea turkmeniaca</name>
    <dbReference type="NCBI Taxonomy" id="103838"/>
    <lineage>
        <taxon>Bacteria</taxon>
        <taxon>Bacillati</taxon>
        <taxon>Actinomycetota</taxon>
        <taxon>Actinomycetes</taxon>
        <taxon>Streptosporangiales</taxon>
        <taxon>Streptosporangiaceae</taxon>
        <taxon>Nonomuraea</taxon>
    </lineage>
</organism>
<evidence type="ECO:0000313" key="3">
    <source>
        <dbReference type="Proteomes" id="UP000309128"/>
    </source>
</evidence>
<evidence type="ECO:0000256" key="1">
    <source>
        <dbReference type="SAM" id="MobiDB-lite"/>
    </source>
</evidence>
<dbReference type="EMBL" id="VCKY01000382">
    <property type="protein sequence ID" value="TMR07382.1"/>
    <property type="molecule type" value="Genomic_DNA"/>
</dbReference>
<accession>A0A5S4EVN6</accession>
<feature type="compositionally biased region" description="Polar residues" evidence="1">
    <location>
        <begin position="1"/>
        <end position="11"/>
    </location>
</feature>
<evidence type="ECO:0000313" key="2">
    <source>
        <dbReference type="EMBL" id="TMR07382.1"/>
    </source>
</evidence>
<dbReference type="AlphaFoldDB" id="A0A5S4EVN6"/>
<feature type="compositionally biased region" description="Low complexity" evidence="1">
    <location>
        <begin position="18"/>
        <end position="29"/>
    </location>
</feature>
<sequence length="67" mass="7164">MDRLTSRQGQAGRSAWGSTASTPTSDSSTLVMFDVRADGRNELVALGDGYHESTDRIRLLSSGATFV</sequence>
<keyword evidence="3" id="KW-1185">Reference proteome</keyword>
<dbReference type="Proteomes" id="UP000309128">
    <property type="component" value="Unassembled WGS sequence"/>
</dbReference>